<accession>A0A8J7NFH5</accession>
<evidence type="ECO:0000313" key="3">
    <source>
        <dbReference type="Proteomes" id="UP000736164"/>
    </source>
</evidence>
<gene>
    <name evidence="2" type="primary">Plac8</name>
    <name evidence="2" type="ORF">GTO95_0013830</name>
</gene>
<feature type="non-terminal residue" evidence="2">
    <location>
        <position position="1"/>
    </location>
</feature>
<dbReference type="NCBIfam" id="TIGR01571">
    <property type="entry name" value="A_thal_Cys_rich"/>
    <property type="match status" value="1"/>
</dbReference>
<feature type="non-terminal residue" evidence="2">
    <location>
        <position position="107"/>
    </location>
</feature>
<evidence type="ECO:0000313" key="2">
    <source>
        <dbReference type="EMBL" id="MBN3312486.1"/>
    </source>
</evidence>
<dbReference type="PANTHER" id="PTHR15907">
    <property type="entry name" value="DUF614 FAMILY PROTEIN-RELATED"/>
    <property type="match status" value="1"/>
</dbReference>
<comment type="caution">
    <text evidence="2">The sequence shown here is derived from an EMBL/GenBank/DDBJ whole genome shotgun (WGS) entry which is preliminary data.</text>
</comment>
<name>A0A8J7NFH5_ATRSP</name>
<keyword evidence="3" id="KW-1185">Reference proteome</keyword>
<dbReference type="Proteomes" id="UP000736164">
    <property type="component" value="Unassembled WGS sequence"/>
</dbReference>
<evidence type="ECO:0000256" key="1">
    <source>
        <dbReference type="ARBA" id="ARBA00009024"/>
    </source>
</evidence>
<sequence>MAVVTQPQFRGSAMPSEWKTGICDFCDDCGTCCYGFFCFPCLGCTIARDMDECCLCGLTMPMRSVYRTKYNIKGSLCSDFLYYQFCFVCSVCQLKRDIDKRKEEGTF</sequence>
<organism evidence="2 3">
    <name type="scientific">Atractosteus spatula</name>
    <name type="common">Alligator gar</name>
    <name type="synonym">Lepisosteus spatula</name>
    <dbReference type="NCBI Taxonomy" id="7917"/>
    <lineage>
        <taxon>Eukaryota</taxon>
        <taxon>Metazoa</taxon>
        <taxon>Chordata</taxon>
        <taxon>Craniata</taxon>
        <taxon>Vertebrata</taxon>
        <taxon>Euteleostomi</taxon>
        <taxon>Actinopterygii</taxon>
        <taxon>Neopterygii</taxon>
        <taxon>Holostei</taxon>
        <taxon>Semionotiformes</taxon>
        <taxon>Lepisosteidae</taxon>
        <taxon>Atractosteus</taxon>
    </lineage>
</organism>
<dbReference type="AlphaFoldDB" id="A0A8J7NFH5"/>
<dbReference type="Pfam" id="PF04749">
    <property type="entry name" value="PLAC8"/>
    <property type="match status" value="1"/>
</dbReference>
<comment type="similarity">
    <text evidence="1">Belongs to the cornifelin family.</text>
</comment>
<proteinExistence type="inferred from homology"/>
<dbReference type="EMBL" id="JAAWVO010005701">
    <property type="protein sequence ID" value="MBN3312486.1"/>
    <property type="molecule type" value="Genomic_DNA"/>
</dbReference>
<dbReference type="InterPro" id="IPR006461">
    <property type="entry name" value="PLAC_motif_containing"/>
</dbReference>
<reference evidence="2" key="1">
    <citation type="journal article" date="2021" name="Cell">
        <title>Tracing the genetic footprints of vertebrate landing in non-teleost ray-finned fishes.</title>
        <authorList>
            <person name="Bi X."/>
            <person name="Wang K."/>
            <person name="Yang L."/>
            <person name="Pan H."/>
            <person name="Jiang H."/>
            <person name="Wei Q."/>
            <person name="Fang M."/>
            <person name="Yu H."/>
            <person name="Zhu C."/>
            <person name="Cai Y."/>
            <person name="He Y."/>
            <person name="Gan X."/>
            <person name="Zeng H."/>
            <person name="Yu D."/>
            <person name="Zhu Y."/>
            <person name="Jiang H."/>
            <person name="Qiu Q."/>
            <person name="Yang H."/>
            <person name="Zhang Y.E."/>
            <person name="Wang W."/>
            <person name="Zhu M."/>
            <person name="He S."/>
            <person name="Zhang G."/>
        </authorList>
    </citation>
    <scope>NUCLEOTIDE SEQUENCE</scope>
    <source>
        <strain evidence="2">Allg_001</strain>
    </source>
</reference>
<protein>
    <submittedName>
        <fullName evidence="2">PLAC8 protein</fullName>
    </submittedName>
</protein>